<dbReference type="Proteomes" id="UP000886817">
    <property type="component" value="Unassembled WGS sequence"/>
</dbReference>
<dbReference type="PANTHER" id="PTHR30386:SF26">
    <property type="entry name" value="TRANSPORT PROTEIN COMB"/>
    <property type="match status" value="1"/>
</dbReference>
<comment type="caution">
    <text evidence="8">The sequence shown here is derived from an EMBL/GenBank/DDBJ whole genome shotgun (WGS) entry which is preliminary data.</text>
</comment>
<protein>
    <submittedName>
        <fullName evidence="8">HlyD family efflux transporter periplasmic adaptor subunit</fullName>
    </submittedName>
</protein>
<evidence type="ECO:0000256" key="7">
    <source>
        <dbReference type="SAM" id="Phobius"/>
    </source>
</evidence>
<sequence length="643" mass="70276">MANIYRKASMDRLASPEQLDKMIRIASPSLWIALAGAGLVIISVLVWAIFGSLPDNVAISGLYMTNTGNLGNYATYGGKVTEILVEKDQHVEAGDVLAVVENEDTDITVQQLKNRIEAVEKVTLTSTNDEATSDNTQMLQYKQQYQQAGLTLEENQDTIAALEEKLEEVKAQVAEYKAQMDAAEDAYLSVVGDDSANAATFRYQEAQTDLTTAQSTYQSAASTLSALQESYGSLTQGIAEAQSQYDTLEAQYQGLQNSLNTLETQLRNYETQYQTLKDQYPDGDIPQDVQNQLIQLENSIAQTNTSIAATEKEMQTASGQMTQLETSIVNQSSQLQSVESQLSSAETAYNNALSELNSAQAAYDAAESTYGSYYSSQNSRTAEQSRLNTDFSQASTLYSNAYSQQQSLEQQIEELKLTGDQETKNKNVNLKTYKEQFDAAKESVLNDLNAQLESYSAASATEEITAKVSGTVVDIPVEKDQMVSQGTEVVKIKSDSGVEEEEQLVRCYVVLSDGRKLEEGMEVVITPSTVSEDEYGHMTGTVTSVGTYTVSSTEMLQMLGDEVMVQGFQQQGPCVEVLVSLDKDESTASGYAWSNRKGETVTLEENTPVTAKVRVKEDAPISKLIPFLKSKLDVTVEAESSAS</sequence>
<comment type="subcellular location">
    <subcellularLocation>
        <location evidence="1">Membrane</location>
        <topology evidence="1">Single-pass membrane protein</topology>
    </subcellularLocation>
</comment>
<evidence type="ECO:0000256" key="3">
    <source>
        <dbReference type="ARBA" id="ARBA00022692"/>
    </source>
</evidence>
<keyword evidence="6" id="KW-0175">Coiled coil</keyword>
<dbReference type="GO" id="GO:0016020">
    <property type="term" value="C:membrane"/>
    <property type="evidence" value="ECO:0007669"/>
    <property type="project" value="UniProtKB-SubCell"/>
</dbReference>
<feature type="coiled-coil region" evidence="6">
    <location>
        <begin position="398"/>
        <end position="425"/>
    </location>
</feature>
<dbReference type="SUPFAM" id="SSF57997">
    <property type="entry name" value="Tropomyosin"/>
    <property type="match status" value="1"/>
</dbReference>
<keyword evidence="4 7" id="KW-1133">Transmembrane helix</keyword>
<feature type="coiled-coil region" evidence="6">
    <location>
        <begin position="231"/>
        <end position="369"/>
    </location>
</feature>
<dbReference type="Gene3D" id="2.40.50.100">
    <property type="match status" value="1"/>
</dbReference>
<dbReference type="AlphaFoldDB" id="A0A9D2B2K1"/>
<feature type="coiled-coil region" evidence="6">
    <location>
        <begin position="102"/>
        <end position="186"/>
    </location>
</feature>
<dbReference type="Gene3D" id="1.10.287.1490">
    <property type="match status" value="1"/>
</dbReference>
<reference evidence="8" key="2">
    <citation type="submission" date="2021-04" db="EMBL/GenBank/DDBJ databases">
        <authorList>
            <person name="Gilroy R."/>
        </authorList>
    </citation>
    <scope>NUCLEOTIDE SEQUENCE</scope>
    <source>
        <strain evidence="8">ChiSjej1B19-8411</strain>
    </source>
</reference>
<name>A0A9D2B2K1_9FIRM</name>
<dbReference type="Gene3D" id="1.20.5.340">
    <property type="match status" value="1"/>
</dbReference>
<organism evidence="8 9">
    <name type="scientific">Candidatus Blautia gallistercoris</name>
    <dbReference type="NCBI Taxonomy" id="2838490"/>
    <lineage>
        <taxon>Bacteria</taxon>
        <taxon>Bacillati</taxon>
        <taxon>Bacillota</taxon>
        <taxon>Clostridia</taxon>
        <taxon>Lachnospirales</taxon>
        <taxon>Lachnospiraceae</taxon>
        <taxon>Blautia</taxon>
    </lineage>
</organism>
<proteinExistence type="inferred from homology"/>
<accession>A0A9D2B2K1</accession>
<keyword evidence="5 7" id="KW-0472">Membrane</keyword>
<dbReference type="InterPro" id="IPR050739">
    <property type="entry name" value="MFP"/>
</dbReference>
<evidence type="ECO:0000256" key="4">
    <source>
        <dbReference type="ARBA" id="ARBA00022989"/>
    </source>
</evidence>
<evidence type="ECO:0000256" key="6">
    <source>
        <dbReference type="SAM" id="Coils"/>
    </source>
</evidence>
<evidence type="ECO:0000256" key="5">
    <source>
        <dbReference type="ARBA" id="ARBA00023136"/>
    </source>
</evidence>
<evidence type="ECO:0000256" key="1">
    <source>
        <dbReference type="ARBA" id="ARBA00004167"/>
    </source>
</evidence>
<comment type="similarity">
    <text evidence="2">Belongs to the membrane fusion protein (MFP) (TC 8.A.1) family.</text>
</comment>
<dbReference type="PANTHER" id="PTHR30386">
    <property type="entry name" value="MEMBRANE FUSION SUBUNIT OF EMRAB-TOLC MULTIDRUG EFFLUX PUMP"/>
    <property type="match status" value="1"/>
</dbReference>
<dbReference type="EMBL" id="DXEX01000130">
    <property type="protein sequence ID" value="HIX59182.1"/>
    <property type="molecule type" value="Genomic_DNA"/>
</dbReference>
<feature type="transmembrane region" description="Helical" evidence="7">
    <location>
        <begin position="30"/>
        <end position="50"/>
    </location>
</feature>
<evidence type="ECO:0000313" key="8">
    <source>
        <dbReference type="EMBL" id="HIX59182.1"/>
    </source>
</evidence>
<keyword evidence="3 7" id="KW-0812">Transmembrane</keyword>
<evidence type="ECO:0000256" key="2">
    <source>
        <dbReference type="ARBA" id="ARBA00009477"/>
    </source>
</evidence>
<reference evidence="8" key="1">
    <citation type="journal article" date="2021" name="PeerJ">
        <title>Extensive microbial diversity within the chicken gut microbiome revealed by metagenomics and culture.</title>
        <authorList>
            <person name="Gilroy R."/>
            <person name="Ravi A."/>
            <person name="Getino M."/>
            <person name="Pursley I."/>
            <person name="Horton D.L."/>
            <person name="Alikhan N.F."/>
            <person name="Baker D."/>
            <person name="Gharbi K."/>
            <person name="Hall N."/>
            <person name="Watson M."/>
            <person name="Adriaenssens E.M."/>
            <person name="Foster-Nyarko E."/>
            <person name="Jarju S."/>
            <person name="Secka A."/>
            <person name="Antonio M."/>
            <person name="Oren A."/>
            <person name="Chaudhuri R.R."/>
            <person name="La Ragione R."/>
            <person name="Hildebrand F."/>
            <person name="Pallen M.J."/>
        </authorList>
    </citation>
    <scope>NUCLEOTIDE SEQUENCE</scope>
    <source>
        <strain evidence="8">ChiSjej1B19-8411</strain>
    </source>
</reference>
<evidence type="ECO:0000313" key="9">
    <source>
        <dbReference type="Proteomes" id="UP000886817"/>
    </source>
</evidence>
<gene>
    <name evidence="8" type="ORF">IAA45_05645</name>
</gene>